<protein>
    <submittedName>
        <fullName evidence="1">Uncharacterized protein</fullName>
    </submittedName>
</protein>
<organism evidence="1 2">
    <name type="scientific">Cupriavidus taiwanensis</name>
    <dbReference type="NCBI Taxonomy" id="164546"/>
    <lineage>
        <taxon>Bacteria</taxon>
        <taxon>Pseudomonadati</taxon>
        <taxon>Pseudomonadota</taxon>
        <taxon>Betaproteobacteria</taxon>
        <taxon>Burkholderiales</taxon>
        <taxon>Burkholderiaceae</taxon>
        <taxon>Cupriavidus</taxon>
    </lineage>
</organism>
<reference evidence="1 2" key="1">
    <citation type="submission" date="2018-01" db="EMBL/GenBank/DDBJ databases">
        <authorList>
            <person name="Clerissi C."/>
        </authorList>
    </citation>
    <scope>NUCLEOTIDE SEQUENCE [LARGE SCALE GENOMIC DNA]</scope>
    <source>
        <strain evidence="1">Cupriavidus taiwanensis SWF 66322</strain>
        <plasmid evidence="2">cbm2636_mp</plasmid>
    </source>
</reference>
<geneLocation type="plasmid" evidence="2">
    <name>cbm2636_mp</name>
</geneLocation>
<proteinExistence type="predicted"/>
<evidence type="ECO:0000313" key="2">
    <source>
        <dbReference type="Proteomes" id="UP000254259"/>
    </source>
</evidence>
<evidence type="ECO:0000313" key="1">
    <source>
        <dbReference type="EMBL" id="SPD68632.1"/>
    </source>
</evidence>
<sequence>MRTTHCCCPSSLRHPQSKDRSTCLLQGNQCDQPEASPTGVIRLQLAKGQVSIEGLVDPEVLRKVVQCLSQ</sequence>
<dbReference type="AlphaFoldDB" id="A0A9Q7V1B1"/>
<keyword evidence="1" id="KW-0614">Plasmid</keyword>
<dbReference type="Proteomes" id="UP000254259">
    <property type="component" value="Plasmid CBM2636_mp"/>
</dbReference>
<name>A0A9Q7V1B1_9BURK</name>
<dbReference type="EMBL" id="LT984814">
    <property type="protein sequence ID" value="SPD68632.1"/>
    <property type="molecule type" value="Genomic_DNA"/>
</dbReference>
<gene>
    <name evidence="1" type="ORF">CBM2636_MP21482</name>
</gene>
<accession>A0A9Q7V1B1</accession>